<dbReference type="EMBL" id="KK198755">
    <property type="protein sequence ID" value="KCW82068.1"/>
    <property type="molecule type" value="Genomic_DNA"/>
</dbReference>
<dbReference type="GO" id="GO:0005634">
    <property type="term" value="C:nucleus"/>
    <property type="evidence" value="ECO:0000318"/>
    <property type="project" value="GO_Central"/>
</dbReference>
<reference evidence="3" key="1">
    <citation type="submission" date="2013-07" db="EMBL/GenBank/DDBJ databases">
        <title>The genome of Eucalyptus grandis.</title>
        <authorList>
            <person name="Schmutz J."/>
            <person name="Hayes R."/>
            <person name="Myburg A."/>
            <person name="Tuskan G."/>
            <person name="Grattapaglia D."/>
            <person name="Rokhsar D.S."/>
        </authorList>
    </citation>
    <scope>NUCLEOTIDE SEQUENCE</scope>
    <source>
        <tissue evidence="3">Leaf extractions</tissue>
    </source>
</reference>
<dbReference type="PANTHER" id="PTHR32009">
    <property type="entry name" value="TMV RESISTANCE PROTEIN N-LIKE"/>
    <property type="match status" value="1"/>
</dbReference>
<evidence type="ECO:0000259" key="2">
    <source>
        <dbReference type="PROSITE" id="PS50104"/>
    </source>
</evidence>
<gene>
    <name evidence="3" type="ORF">EUGRSUZ_C03439</name>
</gene>
<sequence length="112" mass="12645">MSSSSPEASGDAPPLSFWPSMRVRRVPKLPWSHRGSRISVVVFSENYGSSGWCLDELVRIVECRDTMGQILWPLFDKVDPSEVRNQRGRYGQALIGHDERLKSKGDSGKVKR</sequence>
<keyword evidence="1" id="KW-0520">NAD</keyword>
<dbReference type="PROSITE" id="PS50104">
    <property type="entry name" value="TIR"/>
    <property type="match status" value="1"/>
</dbReference>
<organism evidence="3">
    <name type="scientific">Eucalyptus grandis</name>
    <name type="common">Flooded gum</name>
    <dbReference type="NCBI Taxonomy" id="71139"/>
    <lineage>
        <taxon>Eukaryota</taxon>
        <taxon>Viridiplantae</taxon>
        <taxon>Streptophyta</taxon>
        <taxon>Embryophyta</taxon>
        <taxon>Tracheophyta</taxon>
        <taxon>Spermatophyta</taxon>
        <taxon>Magnoliopsida</taxon>
        <taxon>eudicotyledons</taxon>
        <taxon>Gunneridae</taxon>
        <taxon>Pentapetalae</taxon>
        <taxon>rosids</taxon>
        <taxon>malvids</taxon>
        <taxon>Myrtales</taxon>
        <taxon>Myrtaceae</taxon>
        <taxon>Myrtoideae</taxon>
        <taxon>Eucalypteae</taxon>
        <taxon>Eucalyptus</taxon>
    </lineage>
</organism>
<accession>A0A059CUC1</accession>
<evidence type="ECO:0000256" key="1">
    <source>
        <dbReference type="ARBA" id="ARBA00023027"/>
    </source>
</evidence>
<dbReference type="InterPro" id="IPR000157">
    <property type="entry name" value="TIR_dom"/>
</dbReference>
<dbReference type="InParanoid" id="A0A059CUC1"/>
<name>A0A059CUC1_EUCGR</name>
<dbReference type="InterPro" id="IPR035897">
    <property type="entry name" value="Toll_tir_struct_dom_sf"/>
</dbReference>
<dbReference type="Gene3D" id="3.40.50.10140">
    <property type="entry name" value="Toll/interleukin-1 receptor homology (TIR) domain"/>
    <property type="match status" value="1"/>
</dbReference>
<proteinExistence type="predicted"/>
<dbReference type="Gramene" id="KCW82068">
    <property type="protein sequence ID" value="KCW82068"/>
    <property type="gene ID" value="EUGRSUZ_C03439"/>
</dbReference>
<dbReference type="Pfam" id="PF01582">
    <property type="entry name" value="TIR"/>
    <property type="match status" value="1"/>
</dbReference>
<dbReference type="PANTHER" id="PTHR32009:SF155">
    <property type="entry name" value="DISEASE RESISTANCE PROTEIN (TIR-NBS-LRR CLASS)"/>
    <property type="match status" value="1"/>
</dbReference>
<dbReference type="GO" id="GO:0007165">
    <property type="term" value="P:signal transduction"/>
    <property type="evidence" value="ECO:0000318"/>
    <property type="project" value="GO_Central"/>
</dbReference>
<dbReference type="AlphaFoldDB" id="A0A059CUC1"/>
<feature type="domain" description="TIR" evidence="2">
    <location>
        <begin position="1"/>
        <end position="112"/>
    </location>
</feature>
<protein>
    <recommendedName>
        <fullName evidence="2">TIR domain-containing protein</fullName>
    </recommendedName>
</protein>
<dbReference type="SUPFAM" id="SSF52200">
    <property type="entry name" value="Toll/Interleukin receptor TIR domain"/>
    <property type="match status" value="1"/>
</dbReference>
<evidence type="ECO:0000313" key="3">
    <source>
        <dbReference type="EMBL" id="KCW82068.1"/>
    </source>
</evidence>